<dbReference type="AlphaFoldDB" id="A0A2A2JGN3"/>
<evidence type="ECO:0000256" key="5">
    <source>
        <dbReference type="RuleBase" id="RU003679"/>
    </source>
</evidence>
<dbReference type="SUPFAM" id="SSF51445">
    <property type="entry name" value="(Trans)glycosidases"/>
    <property type="match status" value="1"/>
</dbReference>
<dbReference type="PRINTS" id="PR00742">
    <property type="entry name" value="GLHYDRLASE35"/>
</dbReference>
<dbReference type="Pfam" id="PF01301">
    <property type="entry name" value="Glyco_hydro_35"/>
    <property type="match status" value="1"/>
</dbReference>
<dbReference type="Pfam" id="PF21467">
    <property type="entry name" value="BetaGal_gal-bd"/>
    <property type="match status" value="1"/>
</dbReference>
<dbReference type="SUPFAM" id="SSF49785">
    <property type="entry name" value="Galactose-binding domain-like"/>
    <property type="match status" value="1"/>
</dbReference>
<reference evidence="7 8" key="1">
    <citation type="journal article" date="2017" name="Curr. Biol.">
        <title>Genome architecture and evolution of a unichromosomal asexual nematode.</title>
        <authorList>
            <person name="Fradin H."/>
            <person name="Zegar C."/>
            <person name="Gutwein M."/>
            <person name="Lucas J."/>
            <person name="Kovtun M."/>
            <person name="Corcoran D."/>
            <person name="Baugh L.R."/>
            <person name="Kiontke K."/>
            <person name="Gunsalus K."/>
            <person name="Fitch D.H."/>
            <person name="Piano F."/>
        </authorList>
    </citation>
    <scope>NUCLEOTIDE SEQUENCE [LARGE SCALE GENOMIC DNA]</scope>
    <source>
        <strain evidence="7">PF1309</strain>
    </source>
</reference>
<evidence type="ECO:0000256" key="1">
    <source>
        <dbReference type="ARBA" id="ARBA00009809"/>
    </source>
</evidence>
<dbReference type="Gene3D" id="3.20.20.80">
    <property type="entry name" value="Glycosidases"/>
    <property type="match status" value="1"/>
</dbReference>
<sequence length="938" mass="107396">MIRAAGLNAIQVYIPWNFHELYEGIYDFSGQRDFVKFFQLAAANDLTVILRPGPYICAEWENGGLPYWLFKKPGIVLRTSEPTFLNAALGWWDVLLPKIRPLLWNNGGPIIMTQIENEYGSYACDEEYKNALRDKAWQILGNGAVLFTTDPPSDVKCGKIDGVFATVDFGDNGLVNADKYFATQRLYNNNSGPLVNSEYYPGWFQTWGMNKNDIKVSSSSTVVKMFELMYNKGASFNVYMFHGGTNFELWNGAEYDASLITSYDYFAPMTEGGATTEKYLAIRDFITALPDWQYKPLPVPNNPATFAYPKISLAKYGNIHDFYSLIIDNSTAKSPSDGVSFEDLDWPFGLVSYATKITAAANGAKLNAEKSCRDFCYIFVNGVFKGRLSPNYKPNKVSEVNIGDVNVGDQLEIIVENQGRLTYKSAIDRKGLIGSVSISGLVYTKFDTASPLNISLLTNVVQQPANNQFVVGDIFFGEFVLSATNSDTFIDTSNWGKGFIWINGFLIGRYWGTAGPQKSLYIPYPILKSTNRITILEMEKLSSDCLDNARFCTVNMLDTPIPMKTEMISELPVEIILMTFDYLNFESIEKLAWTTRRNMQIVRRNLPMALESKIFVETLSIDPAPNESGGFQINIDLSPFKLMTEYKTGTLPEHTQEMLFDEMEISDFEMICCIRSKEQRKIFERSDDAAFTIFKKFYSHYHSVDHVNRKCFYSWKNFLNTNEMSVRNELLLSKDEDEEDRVPIIDLQVLLSRMHIRELIIVSQVLPFQGAVKEKYNHELFWSLIDILDSSRATFKVKSLICRNLCLREEDRERFQKSSFFQSDLNECSMVAPSFTIEMLKNPQNYKTNYSLYNLDANQLASLPFTKCINLTVRHGMFSMAAFIRNFLMVKPDINIWQFINLTNIEEEEWAFNTLEEILHSTRDIIWTKENPYENCKK</sequence>
<proteinExistence type="inferred from homology"/>
<keyword evidence="3 4" id="KW-0326">Glycosidase</keyword>
<comment type="caution">
    <text evidence="7">The sequence shown here is derived from an EMBL/GenBank/DDBJ whole genome shotgun (WGS) entry which is preliminary data.</text>
</comment>
<dbReference type="GO" id="GO:0005975">
    <property type="term" value="P:carbohydrate metabolic process"/>
    <property type="evidence" value="ECO:0007669"/>
    <property type="project" value="InterPro"/>
</dbReference>
<comment type="similarity">
    <text evidence="1 5">Belongs to the glycosyl hydrolase 35 family.</text>
</comment>
<keyword evidence="2 4" id="KW-0378">Hydrolase</keyword>
<dbReference type="InterPro" id="IPR019801">
    <property type="entry name" value="Glyco_hydro_35_CS"/>
</dbReference>
<evidence type="ECO:0000313" key="7">
    <source>
        <dbReference type="EMBL" id="PAV60692.1"/>
    </source>
</evidence>
<dbReference type="STRING" id="2018661.A0A2A2JGN3"/>
<dbReference type="Gene3D" id="2.60.120.260">
    <property type="entry name" value="Galactose-binding domain-like"/>
    <property type="match status" value="2"/>
</dbReference>
<evidence type="ECO:0000256" key="2">
    <source>
        <dbReference type="ARBA" id="ARBA00022801"/>
    </source>
</evidence>
<dbReference type="Pfam" id="PF21317">
    <property type="entry name" value="BetaGal_ABD_1"/>
    <property type="match status" value="1"/>
</dbReference>
<dbReference type="OrthoDB" id="5801068at2759"/>
<gene>
    <name evidence="7" type="ORF">WR25_14448</name>
</gene>
<keyword evidence="8" id="KW-1185">Reference proteome</keyword>
<organism evidence="7 8">
    <name type="scientific">Diploscapter pachys</name>
    <dbReference type="NCBI Taxonomy" id="2018661"/>
    <lineage>
        <taxon>Eukaryota</taxon>
        <taxon>Metazoa</taxon>
        <taxon>Ecdysozoa</taxon>
        <taxon>Nematoda</taxon>
        <taxon>Chromadorea</taxon>
        <taxon>Rhabditida</taxon>
        <taxon>Rhabditina</taxon>
        <taxon>Rhabditomorpha</taxon>
        <taxon>Rhabditoidea</taxon>
        <taxon>Rhabditidae</taxon>
        <taxon>Diploscapter</taxon>
    </lineage>
</organism>
<dbReference type="GO" id="GO:0004565">
    <property type="term" value="F:beta-galactosidase activity"/>
    <property type="evidence" value="ECO:0007669"/>
    <property type="project" value="UniProtKB-EC"/>
</dbReference>
<evidence type="ECO:0000256" key="4">
    <source>
        <dbReference type="RuleBase" id="RU000675"/>
    </source>
</evidence>
<comment type="catalytic activity">
    <reaction evidence="4">
        <text>Hydrolysis of terminal non-reducing beta-D-galactose residues in beta-D-galactosides.</text>
        <dbReference type="EC" id="3.2.1.23"/>
    </reaction>
</comment>
<dbReference type="PROSITE" id="PS50181">
    <property type="entry name" value="FBOX"/>
    <property type="match status" value="1"/>
</dbReference>
<name>A0A2A2JGN3_9BILA</name>
<feature type="domain" description="F-box" evidence="6">
    <location>
        <begin position="565"/>
        <end position="618"/>
    </location>
</feature>
<evidence type="ECO:0000256" key="3">
    <source>
        <dbReference type="ARBA" id="ARBA00023295"/>
    </source>
</evidence>
<dbReference type="PANTHER" id="PTHR23421">
    <property type="entry name" value="BETA-GALACTOSIDASE RELATED"/>
    <property type="match status" value="1"/>
</dbReference>
<protein>
    <recommendedName>
        <fullName evidence="4">Beta-galactosidase</fullName>
        <ecNumber evidence="4">3.2.1.23</ecNumber>
    </recommendedName>
</protein>
<dbReference type="InterPro" id="IPR008979">
    <property type="entry name" value="Galactose-bd-like_sf"/>
</dbReference>
<accession>A0A2A2JGN3</accession>
<dbReference type="InterPro" id="IPR001944">
    <property type="entry name" value="Glycoside_Hdrlase_35"/>
</dbReference>
<dbReference type="Proteomes" id="UP000218231">
    <property type="component" value="Unassembled WGS sequence"/>
</dbReference>
<dbReference type="InterPro" id="IPR048913">
    <property type="entry name" value="BetaGal_gal-bd"/>
</dbReference>
<dbReference type="PROSITE" id="PS01182">
    <property type="entry name" value="GLYCOSYL_HYDROL_F35"/>
    <property type="match status" value="1"/>
</dbReference>
<dbReference type="InterPro" id="IPR031330">
    <property type="entry name" value="Gly_Hdrlase_35_cat"/>
</dbReference>
<evidence type="ECO:0000259" key="6">
    <source>
        <dbReference type="PROSITE" id="PS50181"/>
    </source>
</evidence>
<dbReference type="InterPro" id="IPR017853">
    <property type="entry name" value="GH"/>
</dbReference>
<dbReference type="InterPro" id="IPR048912">
    <property type="entry name" value="BetaGal1-like_ABD1"/>
</dbReference>
<evidence type="ECO:0000313" key="8">
    <source>
        <dbReference type="Proteomes" id="UP000218231"/>
    </source>
</evidence>
<dbReference type="InterPro" id="IPR001810">
    <property type="entry name" value="F-box_dom"/>
</dbReference>
<dbReference type="EMBL" id="LIAE01010455">
    <property type="protein sequence ID" value="PAV60692.1"/>
    <property type="molecule type" value="Genomic_DNA"/>
</dbReference>
<dbReference type="EC" id="3.2.1.23" evidence="4"/>